<dbReference type="GO" id="GO:0015888">
    <property type="term" value="P:thiamine transport"/>
    <property type="evidence" value="ECO:0007669"/>
    <property type="project" value="TreeGrafter"/>
</dbReference>
<sequence>MIRVLLLAFTFLISSVAEAATLVVYSSAPASLARQLAAAFEKKTGDQVELYTASTGKVMARLAAEAARPHADVVILADWTAGLALAKDDMVFPYHPAALATLLRKPLQLAGPFLPLGADTVSIVMNTQALPKGATLPDDWFALTAPEWRDRLTMPNPLLSGTASDFVLAFVDEYGAKAWQYFSALKANGCIWPGTNHASLQPVEMGERSGMVAAVGHTALLAKLAGNSLELIHPKSGMLLIPRPIMIMKSAANRPLAEQFVDFTLSKDGQELVAKSLLLPARKDVTPDSVWPNLDKLHFLPVHWDAIASQRTSVLARFRKEILGQ</sequence>
<dbReference type="InterPro" id="IPR026045">
    <property type="entry name" value="Ferric-bd"/>
</dbReference>
<organism evidence="3">
    <name type="scientific">Acidithiobacillus sulfuriphilus</name>
    <dbReference type="NCBI Taxonomy" id="1867749"/>
    <lineage>
        <taxon>Bacteria</taxon>
        <taxon>Pseudomonadati</taxon>
        <taxon>Pseudomonadota</taxon>
        <taxon>Acidithiobacillia</taxon>
        <taxon>Acidithiobacillales</taxon>
        <taxon>Acidithiobacillaceae</taxon>
        <taxon>Acidithiobacillus</taxon>
    </lineage>
</organism>
<dbReference type="RefSeq" id="WP_123103976.1">
    <property type="nucleotide sequence ID" value="NZ_CP127527.1"/>
</dbReference>
<feature type="chain" id="PRO_5018257057" evidence="2">
    <location>
        <begin position="20"/>
        <end position="325"/>
    </location>
</feature>
<dbReference type="Gene3D" id="3.40.190.10">
    <property type="entry name" value="Periplasmic binding protein-like II"/>
    <property type="match status" value="2"/>
</dbReference>
<dbReference type="CDD" id="cd13547">
    <property type="entry name" value="PBP2_Fbp_like_2"/>
    <property type="match status" value="1"/>
</dbReference>
<proteinExistence type="predicted"/>
<accession>A0A3M8QZ60</accession>
<dbReference type="Pfam" id="PF13531">
    <property type="entry name" value="SBP_bac_11"/>
    <property type="match status" value="1"/>
</dbReference>
<dbReference type="EMBL" id="RIZI01000168">
    <property type="protein sequence ID" value="RNF61608.1"/>
    <property type="molecule type" value="Genomic_DNA"/>
</dbReference>
<name>A0A3M8QZ60_9PROT</name>
<keyword evidence="1 2" id="KW-0732">Signal</keyword>
<gene>
    <name evidence="3" type="ORF">EC580_08240</name>
</gene>
<dbReference type="PANTHER" id="PTHR30006">
    <property type="entry name" value="THIAMINE-BINDING PERIPLASMIC PROTEIN-RELATED"/>
    <property type="match status" value="1"/>
</dbReference>
<protein>
    <submittedName>
        <fullName evidence="3">Extracellular solute-binding protein</fullName>
    </submittedName>
</protein>
<dbReference type="PIRSF" id="PIRSF002825">
    <property type="entry name" value="CfbpA"/>
    <property type="match status" value="1"/>
</dbReference>
<dbReference type="SUPFAM" id="SSF53850">
    <property type="entry name" value="Periplasmic binding protein-like II"/>
    <property type="match status" value="1"/>
</dbReference>
<comment type="caution">
    <text evidence="3">The sequence shown here is derived from an EMBL/GenBank/DDBJ whole genome shotgun (WGS) entry which is preliminary data.</text>
</comment>
<dbReference type="AlphaFoldDB" id="A0A3M8QZ60"/>
<evidence type="ECO:0000256" key="1">
    <source>
        <dbReference type="ARBA" id="ARBA00022729"/>
    </source>
</evidence>
<dbReference type="GO" id="GO:0030975">
    <property type="term" value="F:thiamine binding"/>
    <property type="evidence" value="ECO:0007669"/>
    <property type="project" value="TreeGrafter"/>
</dbReference>
<dbReference type="OrthoDB" id="9766989at2"/>
<reference evidence="3" key="1">
    <citation type="submission" date="2018-10" db="EMBL/GenBank/DDBJ databases">
        <title>Acidithiobacillus sulfuriphilus sp. nov.: an extremely acidophilic sulfur-oxidizing chemolithotroph isolated from a neutral pH environment.</title>
        <authorList>
            <person name="Falagan C."/>
            <person name="Moya-Beltran A."/>
            <person name="Quatrini R."/>
            <person name="Johnson D.B."/>
        </authorList>
    </citation>
    <scope>NUCLEOTIDE SEQUENCE [LARGE SCALE GENOMIC DNA]</scope>
    <source>
        <strain evidence="3">CJ-2</strain>
    </source>
</reference>
<dbReference type="GO" id="GO:0030976">
    <property type="term" value="F:thiamine pyrophosphate binding"/>
    <property type="evidence" value="ECO:0007669"/>
    <property type="project" value="TreeGrafter"/>
</dbReference>
<evidence type="ECO:0000256" key="2">
    <source>
        <dbReference type="SAM" id="SignalP"/>
    </source>
</evidence>
<evidence type="ECO:0000313" key="3">
    <source>
        <dbReference type="EMBL" id="RNF61608.1"/>
    </source>
</evidence>
<dbReference type="PANTHER" id="PTHR30006:SF2">
    <property type="entry name" value="ABC TRANSPORTER SUBSTRATE-BINDING PROTEIN"/>
    <property type="match status" value="1"/>
</dbReference>
<dbReference type="GO" id="GO:0030288">
    <property type="term" value="C:outer membrane-bounded periplasmic space"/>
    <property type="evidence" value="ECO:0007669"/>
    <property type="project" value="TreeGrafter"/>
</dbReference>
<feature type="signal peptide" evidence="2">
    <location>
        <begin position="1"/>
        <end position="19"/>
    </location>
</feature>